<protein>
    <submittedName>
        <fullName evidence="4">TonB-dependent receptor-like protein</fullName>
    </submittedName>
</protein>
<dbReference type="EMBL" id="QREG01000018">
    <property type="protein sequence ID" value="RED95229.1"/>
    <property type="molecule type" value="Genomic_DNA"/>
</dbReference>
<dbReference type="InterPro" id="IPR037066">
    <property type="entry name" value="Plug_dom_sf"/>
</dbReference>
<comment type="caution">
    <text evidence="4">The sequence shown here is derived from an EMBL/GenBank/DDBJ whole genome shotgun (WGS) entry which is preliminary data.</text>
</comment>
<comment type="subcellular location">
    <subcellularLocation>
        <location evidence="1">Cell outer membrane</location>
        <topology evidence="1">Multi-pass membrane protein</topology>
    </subcellularLocation>
</comment>
<keyword evidence="1" id="KW-0813">Transport</keyword>
<keyword evidence="5" id="KW-1185">Reference proteome</keyword>
<evidence type="ECO:0000259" key="3">
    <source>
        <dbReference type="Pfam" id="PF07715"/>
    </source>
</evidence>
<feature type="chain" id="PRO_5017718954" evidence="2">
    <location>
        <begin position="21"/>
        <end position="223"/>
    </location>
</feature>
<dbReference type="InterPro" id="IPR008969">
    <property type="entry name" value="CarboxyPept-like_regulatory"/>
</dbReference>
<keyword evidence="1" id="KW-0812">Transmembrane</keyword>
<dbReference type="GO" id="GO:0009279">
    <property type="term" value="C:cell outer membrane"/>
    <property type="evidence" value="ECO:0007669"/>
    <property type="project" value="UniProtKB-SubCell"/>
</dbReference>
<gene>
    <name evidence="4" type="ORF">C7460_1186</name>
</gene>
<dbReference type="InterPro" id="IPR039426">
    <property type="entry name" value="TonB-dep_rcpt-like"/>
</dbReference>
<dbReference type="Proteomes" id="UP000256779">
    <property type="component" value="Unassembled WGS sequence"/>
</dbReference>
<dbReference type="Gene3D" id="2.170.130.10">
    <property type="entry name" value="TonB-dependent receptor, plug domain"/>
    <property type="match status" value="1"/>
</dbReference>
<dbReference type="SUPFAM" id="SSF49464">
    <property type="entry name" value="Carboxypeptidase regulatory domain-like"/>
    <property type="match status" value="1"/>
</dbReference>
<dbReference type="RefSeq" id="WP_115869319.1">
    <property type="nucleotide sequence ID" value="NZ_QREG01000018.1"/>
</dbReference>
<evidence type="ECO:0000256" key="1">
    <source>
        <dbReference type="PROSITE-ProRule" id="PRU01360"/>
    </source>
</evidence>
<name>A0A3D9KYV6_MARFU</name>
<keyword evidence="2" id="KW-0732">Signal</keyword>
<evidence type="ECO:0000313" key="4">
    <source>
        <dbReference type="EMBL" id="RED95229.1"/>
    </source>
</evidence>
<accession>A0A3D9KYV6</accession>
<sequence>MKISLSIGMCLLLILPSLMAQQRLQGKVMAFKGFGLKGVEVKAKRSGQTALTDSLGNFELTVKKSDLLKVKAKGFKPMQQKYHGHGDVAFNLIYMDNTWAYDQVVSNGYMSKDDLDYCIEHLLTENNNFDRMADIFQVIQSVYPQAKVAELRGQQRIFLNSRGAQSIIADADALVVVDGVVTQNFAGIQPSKVADVKVLLGNEASFYGTRGGNGVIEITLKQD</sequence>
<dbReference type="Pfam" id="PF07715">
    <property type="entry name" value="Plug"/>
    <property type="match status" value="1"/>
</dbReference>
<keyword evidence="1" id="KW-0472">Membrane</keyword>
<evidence type="ECO:0000313" key="5">
    <source>
        <dbReference type="Proteomes" id="UP000256779"/>
    </source>
</evidence>
<keyword evidence="1" id="KW-0998">Cell outer membrane</keyword>
<organism evidence="4 5">
    <name type="scientific">Marinoscillum furvescens DSM 4134</name>
    <dbReference type="NCBI Taxonomy" id="1122208"/>
    <lineage>
        <taxon>Bacteria</taxon>
        <taxon>Pseudomonadati</taxon>
        <taxon>Bacteroidota</taxon>
        <taxon>Cytophagia</taxon>
        <taxon>Cytophagales</taxon>
        <taxon>Reichenbachiellaceae</taxon>
        <taxon>Marinoscillum</taxon>
    </lineage>
</organism>
<dbReference type="OrthoDB" id="905812at2"/>
<proteinExistence type="inferred from homology"/>
<feature type="signal peptide" evidence="2">
    <location>
        <begin position="1"/>
        <end position="20"/>
    </location>
</feature>
<evidence type="ECO:0000256" key="2">
    <source>
        <dbReference type="SAM" id="SignalP"/>
    </source>
</evidence>
<dbReference type="AlphaFoldDB" id="A0A3D9KYV6"/>
<comment type="similarity">
    <text evidence="1">Belongs to the TonB-dependent receptor family.</text>
</comment>
<feature type="domain" description="TonB-dependent receptor plug" evidence="3">
    <location>
        <begin position="128"/>
        <end position="215"/>
    </location>
</feature>
<dbReference type="PROSITE" id="PS52016">
    <property type="entry name" value="TONB_DEPENDENT_REC_3"/>
    <property type="match status" value="1"/>
</dbReference>
<keyword evidence="1" id="KW-1134">Transmembrane beta strand</keyword>
<dbReference type="InterPro" id="IPR012910">
    <property type="entry name" value="Plug_dom"/>
</dbReference>
<dbReference type="SUPFAM" id="SSF56935">
    <property type="entry name" value="Porins"/>
    <property type="match status" value="1"/>
</dbReference>
<reference evidence="4 5" key="1">
    <citation type="submission" date="2018-07" db="EMBL/GenBank/DDBJ databases">
        <title>Genomic Encyclopedia of Type Strains, Phase IV (KMG-IV): sequencing the most valuable type-strain genomes for metagenomic binning, comparative biology and taxonomic classification.</title>
        <authorList>
            <person name="Goeker M."/>
        </authorList>
    </citation>
    <scope>NUCLEOTIDE SEQUENCE [LARGE SCALE GENOMIC DNA]</scope>
    <source>
        <strain evidence="4 5">DSM 4134</strain>
    </source>
</reference>
<keyword evidence="4" id="KW-0675">Receptor</keyword>